<dbReference type="PANTHER" id="PTHR10073:SF52">
    <property type="entry name" value="MISMATCH REPAIR ENDONUCLEASE PMS2"/>
    <property type="match status" value="1"/>
</dbReference>
<protein>
    <recommendedName>
        <fullName evidence="3">DNA mismatch repair protein PMS1</fullName>
    </recommendedName>
</protein>
<dbReference type="EMBL" id="MU003779">
    <property type="protein sequence ID" value="KAF2722979.1"/>
    <property type="molecule type" value="Genomic_DNA"/>
</dbReference>
<feature type="compositionally biased region" description="Polar residues" evidence="4">
    <location>
        <begin position="730"/>
        <end position="747"/>
    </location>
</feature>
<dbReference type="Gene3D" id="3.30.1540.20">
    <property type="entry name" value="MutL, C-terminal domain, dimerisation subdomain"/>
    <property type="match status" value="1"/>
</dbReference>
<dbReference type="SUPFAM" id="SSF54211">
    <property type="entry name" value="Ribosomal protein S5 domain 2-like"/>
    <property type="match status" value="1"/>
</dbReference>
<dbReference type="Gene3D" id="3.30.565.10">
    <property type="entry name" value="Histidine kinase-like ATPase, C-terminal domain"/>
    <property type="match status" value="1"/>
</dbReference>
<dbReference type="GO" id="GO:0000710">
    <property type="term" value="P:meiotic mismatch repair"/>
    <property type="evidence" value="ECO:0007669"/>
    <property type="project" value="UniProtKB-ARBA"/>
</dbReference>
<dbReference type="GO" id="GO:0016887">
    <property type="term" value="F:ATP hydrolysis activity"/>
    <property type="evidence" value="ECO:0007669"/>
    <property type="project" value="InterPro"/>
</dbReference>
<sequence length="1047" mass="115976">MATIKAIEGRSIHQIQSGQVIVDLCSVVKELVENSLDAGATSIEVRFRNHGLEAIEVFDNGKGIAPDDFETIALKHYTSKLSSYEDLTSLETFGFRGEALSSLCALSKFHIVTARAEDGPKGKRLDFETSGKLATQSIIAAQKGTAVFVENLFFNLPVRRKELEKNIKREYGKVINLLQAYACIGVGVRLAVSNQLAKGKKLAVFATNANTATKENVANVFGAKTLLALAKLDLKLELRPDRGPATQSAHSWSTQADKSLEVLVQGHISKPIFGEGRNAPDRQMFFVNSRPCLLPQVSKAINEVYKAFNVSQSPFIFANLVMDTNAYDVNVSPDKKTILLHDQTALLEHLKASLTEMFDTTDHTMPQSSLANKKLPAYQSPSIQRPQNAHGPFLESSPDSTSERLEDETREDHNTESLIAQWTSHDSRARKAAQLAGQETPGQNKMVDQQTSRNSNAIMNNFLEQNAVVMDETAKQRREGSSGLYPLSLEVDDFISQQPPNPTGNNSVHEPSYPIVGLGQPAQEPIHTFSTSSQKGVPGPVQNAFDRMRPKRTPKQTAEITIGDITTTTVIGSGPPFKRQRVHAPKNSQAIAAFGCSPALARDLRSFAAPGTKHGIDSGARSDTSYSDEGIMEGEDEDEDDDEGDTESITSSFDQGSVSDLHENTVKQVSQGSSAGATTNVSNPKDQQGARHPSSISDGSDEEYVDEREKKAYEDEKVARLIQEAERTATRPTEQNLRRASQSLKNSTGRKDSTYQLATSIDASILDIQQGLATLRTSIQSSSTKSKHPCDHKCPEDHNDEIHAESKLSLTVLKEDFGHMTIIGQFNLGFILAVRPASKDHAEDEMFIIDQHAADEKYNYERFQRTMVIQNQRLVRPKLLELSAVEEELVLNNQDALEANGFEIDVEITSTKSDEESSRRHFRLLTLPVSKEKTFELSDLEELLHLLSEQPPGSAEIPRPKKVQRMLAMRACRSSIMVGKTLTLNQMQKVVRNMGEMDKPWNCPHGRPTMRHLAGLGSWSSWKEEELVHRDHEMPQTTNWKEWLASR</sequence>
<dbReference type="Pfam" id="PF13589">
    <property type="entry name" value="HATPase_c_3"/>
    <property type="match status" value="1"/>
</dbReference>
<dbReference type="PROSITE" id="PS00058">
    <property type="entry name" value="DNA_MISMATCH_REPAIR_1"/>
    <property type="match status" value="1"/>
</dbReference>
<evidence type="ECO:0000313" key="8">
    <source>
        <dbReference type="Proteomes" id="UP000799441"/>
    </source>
</evidence>
<dbReference type="PANTHER" id="PTHR10073">
    <property type="entry name" value="DNA MISMATCH REPAIR PROTEIN MLH, PMS, MUTL"/>
    <property type="match status" value="1"/>
</dbReference>
<dbReference type="InterPro" id="IPR020568">
    <property type="entry name" value="Ribosomal_Su5_D2-typ_SF"/>
</dbReference>
<feature type="region of interest" description="Disordered" evidence="4">
    <location>
        <begin position="725"/>
        <end position="751"/>
    </location>
</feature>
<dbReference type="Proteomes" id="UP000799441">
    <property type="component" value="Unassembled WGS sequence"/>
</dbReference>
<dbReference type="InterPro" id="IPR014762">
    <property type="entry name" value="DNA_mismatch_repair_CS"/>
</dbReference>
<dbReference type="InterPro" id="IPR038973">
    <property type="entry name" value="MutL/Mlh/Pms-like"/>
</dbReference>
<evidence type="ECO:0000256" key="1">
    <source>
        <dbReference type="ARBA" id="ARBA00006082"/>
    </source>
</evidence>
<dbReference type="InterPro" id="IPR036890">
    <property type="entry name" value="HATPase_C_sf"/>
</dbReference>
<feature type="region of interest" description="Disordered" evidence="4">
    <location>
        <begin position="529"/>
        <end position="556"/>
    </location>
</feature>
<evidence type="ECO:0000256" key="3">
    <source>
        <dbReference type="ARBA" id="ARBA00070941"/>
    </source>
</evidence>
<feature type="region of interest" description="Disordered" evidence="4">
    <location>
        <begin position="381"/>
        <end position="448"/>
    </location>
</feature>
<dbReference type="FunFam" id="3.30.230.10:FF:000120">
    <property type="entry name" value="Mismatch repair endonuclease PMS2"/>
    <property type="match status" value="1"/>
</dbReference>
<dbReference type="GO" id="GO:0032389">
    <property type="term" value="C:MutLalpha complex"/>
    <property type="evidence" value="ECO:0007669"/>
    <property type="project" value="TreeGrafter"/>
</dbReference>
<dbReference type="SMART" id="SM01340">
    <property type="entry name" value="DNA_mis_repair"/>
    <property type="match status" value="1"/>
</dbReference>
<dbReference type="InterPro" id="IPR042121">
    <property type="entry name" value="MutL_C_regsub"/>
</dbReference>
<keyword evidence="2" id="KW-0227">DNA damage</keyword>
<dbReference type="SMART" id="SM00853">
    <property type="entry name" value="MutL_C"/>
    <property type="match status" value="1"/>
</dbReference>
<evidence type="ECO:0000256" key="2">
    <source>
        <dbReference type="ARBA" id="ARBA00022763"/>
    </source>
</evidence>
<name>A0A9P4QAT4_9PEZI</name>
<dbReference type="InterPro" id="IPR002099">
    <property type="entry name" value="MutL/Mlh/PMS"/>
</dbReference>
<feature type="compositionally biased region" description="Polar residues" evidence="4">
    <location>
        <begin position="648"/>
        <end position="658"/>
    </location>
</feature>
<dbReference type="SUPFAM" id="SSF55874">
    <property type="entry name" value="ATPase domain of HSP90 chaperone/DNA topoisomerase II/histidine kinase"/>
    <property type="match status" value="1"/>
</dbReference>
<dbReference type="GO" id="GO:0140664">
    <property type="term" value="F:ATP-dependent DNA damage sensor activity"/>
    <property type="evidence" value="ECO:0007669"/>
    <property type="project" value="InterPro"/>
</dbReference>
<keyword evidence="8" id="KW-1185">Reference proteome</keyword>
<evidence type="ECO:0000313" key="7">
    <source>
        <dbReference type="EMBL" id="KAF2722979.1"/>
    </source>
</evidence>
<dbReference type="NCBIfam" id="TIGR00585">
    <property type="entry name" value="mutl"/>
    <property type="match status" value="1"/>
</dbReference>
<evidence type="ECO:0000259" key="6">
    <source>
        <dbReference type="SMART" id="SM01340"/>
    </source>
</evidence>
<dbReference type="GO" id="GO:0005524">
    <property type="term" value="F:ATP binding"/>
    <property type="evidence" value="ECO:0007669"/>
    <property type="project" value="InterPro"/>
</dbReference>
<dbReference type="OrthoDB" id="10263226at2759"/>
<comment type="similarity">
    <text evidence="1">Belongs to the DNA mismatch repair MutL/HexB family.</text>
</comment>
<accession>A0A9P4QAT4</accession>
<dbReference type="CDD" id="cd16926">
    <property type="entry name" value="HATPase_MutL-MLH-PMS-like"/>
    <property type="match status" value="1"/>
</dbReference>
<dbReference type="Gene3D" id="3.30.1370.100">
    <property type="entry name" value="MutL, C-terminal domain, regulatory subdomain"/>
    <property type="match status" value="1"/>
</dbReference>
<proteinExistence type="inferred from homology"/>
<feature type="domain" description="MutL C-terminal dimerisation" evidence="5">
    <location>
        <begin position="822"/>
        <end position="982"/>
    </location>
</feature>
<feature type="domain" description="DNA mismatch repair protein S5" evidence="6">
    <location>
        <begin position="217"/>
        <end position="359"/>
    </location>
</feature>
<dbReference type="InterPro" id="IPR042120">
    <property type="entry name" value="MutL_C_dimsub"/>
</dbReference>
<dbReference type="InterPro" id="IPR014721">
    <property type="entry name" value="Ribsml_uS5_D2-typ_fold_subgr"/>
</dbReference>
<evidence type="ECO:0000259" key="5">
    <source>
        <dbReference type="SMART" id="SM00853"/>
    </source>
</evidence>
<reference evidence="7" key="1">
    <citation type="journal article" date="2020" name="Stud. Mycol.">
        <title>101 Dothideomycetes genomes: a test case for predicting lifestyles and emergence of pathogens.</title>
        <authorList>
            <person name="Haridas S."/>
            <person name="Albert R."/>
            <person name="Binder M."/>
            <person name="Bloem J."/>
            <person name="Labutti K."/>
            <person name="Salamov A."/>
            <person name="Andreopoulos B."/>
            <person name="Baker S."/>
            <person name="Barry K."/>
            <person name="Bills G."/>
            <person name="Bluhm B."/>
            <person name="Cannon C."/>
            <person name="Castanera R."/>
            <person name="Culley D."/>
            <person name="Daum C."/>
            <person name="Ezra D."/>
            <person name="Gonzalez J."/>
            <person name="Henrissat B."/>
            <person name="Kuo A."/>
            <person name="Liang C."/>
            <person name="Lipzen A."/>
            <person name="Lutzoni F."/>
            <person name="Magnuson J."/>
            <person name="Mondo S."/>
            <person name="Nolan M."/>
            <person name="Ohm R."/>
            <person name="Pangilinan J."/>
            <person name="Park H.-J."/>
            <person name="Ramirez L."/>
            <person name="Alfaro M."/>
            <person name="Sun H."/>
            <person name="Tritt A."/>
            <person name="Yoshinaga Y."/>
            <person name="Zwiers L.-H."/>
            <person name="Turgeon B."/>
            <person name="Goodwin S."/>
            <person name="Spatafora J."/>
            <person name="Crous P."/>
            <person name="Grigoriev I."/>
        </authorList>
    </citation>
    <scope>NUCLEOTIDE SEQUENCE</scope>
    <source>
        <strain evidence="7">CBS 116435</strain>
    </source>
</reference>
<dbReference type="Pfam" id="PF01119">
    <property type="entry name" value="DNA_mis_repair"/>
    <property type="match status" value="1"/>
</dbReference>
<feature type="region of interest" description="Disordered" evidence="4">
    <location>
        <begin position="610"/>
        <end position="711"/>
    </location>
</feature>
<dbReference type="FunFam" id="3.30.565.10:FF:000014">
    <property type="entry name" value="Mismatch repair endonuclease pms1, putative"/>
    <property type="match status" value="1"/>
</dbReference>
<dbReference type="Gene3D" id="3.30.230.10">
    <property type="match status" value="1"/>
</dbReference>
<dbReference type="GO" id="GO:0030983">
    <property type="term" value="F:mismatched DNA binding"/>
    <property type="evidence" value="ECO:0007669"/>
    <property type="project" value="InterPro"/>
</dbReference>
<dbReference type="AlphaFoldDB" id="A0A9P4QAT4"/>
<dbReference type="FunFam" id="3.30.1370.100:FF:000001">
    <property type="entry name" value="Mismatch repair endonuclease pms1, putative"/>
    <property type="match status" value="1"/>
</dbReference>
<feature type="compositionally biased region" description="Acidic residues" evidence="4">
    <location>
        <begin position="630"/>
        <end position="646"/>
    </location>
</feature>
<feature type="compositionally biased region" description="Polar residues" evidence="4">
    <location>
        <begin position="666"/>
        <end position="686"/>
    </location>
</feature>
<dbReference type="SUPFAM" id="SSF118116">
    <property type="entry name" value="DNA mismatch repair protein MutL"/>
    <property type="match status" value="1"/>
</dbReference>
<dbReference type="InterPro" id="IPR014790">
    <property type="entry name" value="MutL_C"/>
</dbReference>
<dbReference type="Pfam" id="PF08676">
    <property type="entry name" value="MutL_C"/>
    <property type="match status" value="1"/>
</dbReference>
<evidence type="ECO:0000256" key="4">
    <source>
        <dbReference type="SAM" id="MobiDB-lite"/>
    </source>
</evidence>
<gene>
    <name evidence="7" type="ORF">K431DRAFT_337811</name>
</gene>
<dbReference type="InterPro" id="IPR037198">
    <property type="entry name" value="MutL_C_sf"/>
</dbReference>
<organism evidence="7 8">
    <name type="scientific">Polychaeton citri CBS 116435</name>
    <dbReference type="NCBI Taxonomy" id="1314669"/>
    <lineage>
        <taxon>Eukaryota</taxon>
        <taxon>Fungi</taxon>
        <taxon>Dikarya</taxon>
        <taxon>Ascomycota</taxon>
        <taxon>Pezizomycotina</taxon>
        <taxon>Dothideomycetes</taxon>
        <taxon>Dothideomycetidae</taxon>
        <taxon>Capnodiales</taxon>
        <taxon>Capnodiaceae</taxon>
        <taxon>Polychaeton</taxon>
    </lineage>
</organism>
<dbReference type="CDD" id="cd03484">
    <property type="entry name" value="MutL_Trans_hPMS_2_like"/>
    <property type="match status" value="1"/>
</dbReference>
<comment type="caution">
    <text evidence="7">The sequence shown here is derived from an EMBL/GenBank/DDBJ whole genome shotgun (WGS) entry which is preliminary data.</text>
</comment>
<dbReference type="InterPro" id="IPR013507">
    <property type="entry name" value="DNA_mismatch_S5_2-like"/>
</dbReference>